<keyword evidence="12" id="KW-1185">Reference proteome</keyword>
<organism evidence="11 12">
    <name type="scientific">Lophiotrema nucula</name>
    <dbReference type="NCBI Taxonomy" id="690887"/>
    <lineage>
        <taxon>Eukaryota</taxon>
        <taxon>Fungi</taxon>
        <taxon>Dikarya</taxon>
        <taxon>Ascomycota</taxon>
        <taxon>Pezizomycotina</taxon>
        <taxon>Dothideomycetes</taxon>
        <taxon>Pleosporomycetidae</taxon>
        <taxon>Pleosporales</taxon>
        <taxon>Lophiotremataceae</taxon>
        <taxon>Lophiotrema</taxon>
    </lineage>
</organism>
<evidence type="ECO:0000256" key="3">
    <source>
        <dbReference type="ARBA" id="ARBA00012023"/>
    </source>
</evidence>
<evidence type="ECO:0000313" key="11">
    <source>
        <dbReference type="EMBL" id="KAF2114102.1"/>
    </source>
</evidence>
<keyword evidence="7 9" id="KW-0418">Kinase</keyword>
<evidence type="ECO:0000256" key="2">
    <source>
        <dbReference type="ARBA" id="ARBA00008305"/>
    </source>
</evidence>
<comment type="domain">
    <text evidence="9">The EXKPK motif is conserved in inositol-pentakisphosphate 2-kinases of both family 1 and 2.</text>
</comment>
<feature type="compositionally biased region" description="Polar residues" evidence="10">
    <location>
        <begin position="368"/>
        <end position="381"/>
    </location>
</feature>
<evidence type="ECO:0000256" key="7">
    <source>
        <dbReference type="ARBA" id="ARBA00022777"/>
    </source>
</evidence>
<dbReference type="GO" id="GO:0032958">
    <property type="term" value="P:inositol phosphate biosynthetic process"/>
    <property type="evidence" value="ECO:0007669"/>
    <property type="project" value="TreeGrafter"/>
</dbReference>
<keyword evidence="6 9" id="KW-0547">Nucleotide-binding</keyword>
<gene>
    <name evidence="11" type="ORF">BDV96DRAFT_109323</name>
</gene>
<protein>
    <recommendedName>
        <fullName evidence="4 9">Inositol-pentakisphosphate 2-kinase</fullName>
        <ecNumber evidence="3 9">2.7.1.158</ecNumber>
    </recommendedName>
</protein>
<comment type="similarity">
    <text evidence="2">Belongs to the IPK1 type 1 family.</text>
</comment>
<dbReference type="PANTHER" id="PTHR14456">
    <property type="entry name" value="INOSITOL POLYPHOSPHATE KINASE 1"/>
    <property type="match status" value="1"/>
</dbReference>
<evidence type="ECO:0000256" key="8">
    <source>
        <dbReference type="ARBA" id="ARBA00022840"/>
    </source>
</evidence>
<evidence type="ECO:0000256" key="6">
    <source>
        <dbReference type="ARBA" id="ARBA00022741"/>
    </source>
</evidence>
<comment type="function">
    <text evidence="9">Phosphorylates Ins(1,3,4,5,6)P5 at position 2 to form Ins(1,2,3,4,5,6)P6 (InsP6 or phytate).</text>
</comment>
<dbReference type="EMBL" id="ML977326">
    <property type="protein sequence ID" value="KAF2114102.1"/>
    <property type="molecule type" value="Genomic_DNA"/>
</dbReference>
<comment type="function">
    <text evidence="1">Has kinase activity and phosphorylates inositol-1,3,4,5,6-pentakisphosphate (Ins(1,3,4,5,6)P5) to produce 1,2,3,4,5,6-hexakisphosphate (InsP6), also known as phytate.</text>
</comment>
<proteinExistence type="inferred from homology"/>
<dbReference type="Proteomes" id="UP000799770">
    <property type="component" value="Unassembled WGS sequence"/>
</dbReference>
<evidence type="ECO:0000313" key="12">
    <source>
        <dbReference type="Proteomes" id="UP000799770"/>
    </source>
</evidence>
<dbReference type="AlphaFoldDB" id="A0A6A5Z3W2"/>
<dbReference type="GO" id="GO:0035299">
    <property type="term" value="F:inositol-1,3,4,5,6-pentakisphosphate 2-kinase activity"/>
    <property type="evidence" value="ECO:0007669"/>
    <property type="project" value="UniProtKB-EC"/>
</dbReference>
<feature type="region of interest" description="Disordered" evidence="10">
    <location>
        <begin position="350"/>
        <end position="388"/>
    </location>
</feature>
<dbReference type="GO" id="GO:0005634">
    <property type="term" value="C:nucleus"/>
    <property type="evidence" value="ECO:0007669"/>
    <property type="project" value="TreeGrafter"/>
</dbReference>
<accession>A0A6A5Z3W2</accession>
<evidence type="ECO:0000256" key="1">
    <source>
        <dbReference type="ARBA" id="ARBA00003979"/>
    </source>
</evidence>
<dbReference type="PANTHER" id="PTHR14456:SF2">
    <property type="entry name" value="INOSITOL-PENTAKISPHOSPHATE 2-KINASE"/>
    <property type="match status" value="1"/>
</dbReference>
<evidence type="ECO:0000256" key="4">
    <source>
        <dbReference type="ARBA" id="ARBA00014846"/>
    </source>
</evidence>
<sequence>MIEDPVVPQTPENEKGATAAIQDAGDAPSLAIVNLDIGSDTSPGMYGDMYSNKFSDSAIYCHMAPAGGTGPPYYWLYFLAEGAANVVFSIHPATAVDARTPGTLVLIQDAGGRPVDLRGHVLRVSKDNKNTRSGAEIKRDYEILIRPLFEDDDDGYDFASHLPELDPIQLDSLVIVDLNRQVSKQIYRQQIGTIPTNMGRMNNMALLMADMSSVPQEAFSIEIKPKWLSQSPNAIPNALRCRTCALQASKGGAPSDYICPLQLGLGARKIIEPWLKRKVRKTIEIEEFALEPPPGVEQKIVEHLTTYLAAGGEGHELLKHLRHLQTKHDPKGVLSCDEATVRRADRLTKRYQEQHDHDELTSPRISDLRSTLRTTEGNQPGKSDDDFTDQEIDAFTKIHNLQHAMTLRDCSLFIKVNYNSGDITVESKLGDLDFKSKAKLEDWREKEEDLISGGWYKGFGTFQKSEPCLLTASWRANIPWYW</sequence>
<feature type="compositionally biased region" description="Basic and acidic residues" evidence="10">
    <location>
        <begin position="350"/>
        <end position="361"/>
    </location>
</feature>
<keyword evidence="8 9" id="KW-0067">ATP-binding</keyword>
<dbReference type="OrthoDB" id="272370at2759"/>
<reference evidence="11" key="1">
    <citation type="journal article" date="2020" name="Stud. Mycol.">
        <title>101 Dothideomycetes genomes: a test case for predicting lifestyles and emergence of pathogens.</title>
        <authorList>
            <person name="Haridas S."/>
            <person name="Albert R."/>
            <person name="Binder M."/>
            <person name="Bloem J."/>
            <person name="Labutti K."/>
            <person name="Salamov A."/>
            <person name="Andreopoulos B."/>
            <person name="Baker S."/>
            <person name="Barry K."/>
            <person name="Bills G."/>
            <person name="Bluhm B."/>
            <person name="Cannon C."/>
            <person name="Castanera R."/>
            <person name="Culley D."/>
            <person name="Daum C."/>
            <person name="Ezra D."/>
            <person name="Gonzalez J."/>
            <person name="Henrissat B."/>
            <person name="Kuo A."/>
            <person name="Liang C."/>
            <person name="Lipzen A."/>
            <person name="Lutzoni F."/>
            <person name="Magnuson J."/>
            <person name="Mondo S."/>
            <person name="Nolan M."/>
            <person name="Ohm R."/>
            <person name="Pangilinan J."/>
            <person name="Park H.-J."/>
            <person name="Ramirez L."/>
            <person name="Alfaro M."/>
            <person name="Sun H."/>
            <person name="Tritt A."/>
            <person name="Yoshinaga Y."/>
            <person name="Zwiers L.-H."/>
            <person name="Turgeon B."/>
            <person name="Goodwin S."/>
            <person name="Spatafora J."/>
            <person name="Crous P."/>
            <person name="Grigoriev I."/>
        </authorList>
    </citation>
    <scope>NUCLEOTIDE SEQUENCE</scope>
    <source>
        <strain evidence="11">CBS 627.86</strain>
    </source>
</reference>
<evidence type="ECO:0000256" key="10">
    <source>
        <dbReference type="SAM" id="MobiDB-lite"/>
    </source>
</evidence>
<dbReference type="InterPro" id="IPR009286">
    <property type="entry name" value="Ins_P5_2-kin"/>
</dbReference>
<keyword evidence="5 9" id="KW-0808">Transferase</keyword>
<comment type="catalytic activity">
    <reaction evidence="9">
        <text>1D-myo-inositol 1,3,4,5,6-pentakisphosphate + ATP = 1D-myo-inositol hexakisphosphate + ADP + H(+)</text>
        <dbReference type="Rhea" id="RHEA:20313"/>
        <dbReference type="ChEBI" id="CHEBI:15378"/>
        <dbReference type="ChEBI" id="CHEBI:30616"/>
        <dbReference type="ChEBI" id="CHEBI:57733"/>
        <dbReference type="ChEBI" id="CHEBI:58130"/>
        <dbReference type="ChEBI" id="CHEBI:456216"/>
        <dbReference type="EC" id="2.7.1.158"/>
    </reaction>
</comment>
<evidence type="ECO:0000256" key="5">
    <source>
        <dbReference type="ARBA" id="ARBA00022679"/>
    </source>
</evidence>
<dbReference type="GO" id="GO:0005524">
    <property type="term" value="F:ATP binding"/>
    <property type="evidence" value="ECO:0007669"/>
    <property type="project" value="UniProtKB-KW"/>
</dbReference>
<evidence type="ECO:0000256" key="9">
    <source>
        <dbReference type="RuleBase" id="RU364126"/>
    </source>
</evidence>
<dbReference type="Pfam" id="PF06090">
    <property type="entry name" value="Ins_P5_2-kin"/>
    <property type="match status" value="1"/>
</dbReference>
<dbReference type="EC" id="2.7.1.158" evidence="3 9"/>
<name>A0A6A5Z3W2_9PLEO</name>